<keyword evidence="2" id="KW-0479">Metal-binding</keyword>
<evidence type="ECO:0000256" key="1">
    <source>
        <dbReference type="ARBA" id="ARBA00006333"/>
    </source>
</evidence>
<reference evidence="3 4" key="1">
    <citation type="journal article" date="2011" name="Science">
        <title>The Selaginella genome identifies genetic changes associated with the evolution of vascular plants.</title>
        <authorList>
            <person name="Banks J.A."/>
            <person name="Nishiyama T."/>
            <person name="Hasebe M."/>
            <person name="Bowman J.L."/>
            <person name="Gribskov M."/>
            <person name="dePamphilis C."/>
            <person name="Albert V.A."/>
            <person name="Aono N."/>
            <person name="Aoyama T."/>
            <person name="Ambrose B.A."/>
            <person name="Ashton N.W."/>
            <person name="Axtell M.J."/>
            <person name="Barker E."/>
            <person name="Barker M.S."/>
            <person name="Bennetzen J.L."/>
            <person name="Bonawitz N.D."/>
            <person name="Chapple C."/>
            <person name="Cheng C."/>
            <person name="Correa L.G."/>
            <person name="Dacre M."/>
            <person name="DeBarry J."/>
            <person name="Dreyer I."/>
            <person name="Elias M."/>
            <person name="Engstrom E.M."/>
            <person name="Estelle M."/>
            <person name="Feng L."/>
            <person name="Finet C."/>
            <person name="Floyd S.K."/>
            <person name="Frommer W.B."/>
            <person name="Fujita T."/>
            <person name="Gramzow L."/>
            <person name="Gutensohn M."/>
            <person name="Harholt J."/>
            <person name="Hattori M."/>
            <person name="Heyl A."/>
            <person name="Hirai T."/>
            <person name="Hiwatashi Y."/>
            <person name="Ishikawa M."/>
            <person name="Iwata M."/>
            <person name="Karol K.G."/>
            <person name="Koehler B."/>
            <person name="Kolukisaoglu U."/>
            <person name="Kubo M."/>
            <person name="Kurata T."/>
            <person name="Lalonde S."/>
            <person name="Li K."/>
            <person name="Li Y."/>
            <person name="Litt A."/>
            <person name="Lyons E."/>
            <person name="Manning G."/>
            <person name="Maruyama T."/>
            <person name="Michael T.P."/>
            <person name="Mikami K."/>
            <person name="Miyazaki S."/>
            <person name="Morinaga S."/>
            <person name="Murata T."/>
            <person name="Mueller-Roeber B."/>
            <person name="Nelson D.R."/>
            <person name="Obara M."/>
            <person name="Oguri Y."/>
            <person name="Olmstead R.G."/>
            <person name="Onodera N."/>
            <person name="Petersen B.L."/>
            <person name="Pils B."/>
            <person name="Prigge M."/>
            <person name="Rensing S.A."/>
            <person name="Riano-Pachon D.M."/>
            <person name="Roberts A.W."/>
            <person name="Sato Y."/>
            <person name="Scheller H.V."/>
            <person name="Schulz B."/>
            <person name="Schulz C."/>
            <person name="Shakirov E.V."/>
            <person name="Shibagaki N."/>
            <person name="Shinohara N."/>
            <person name="Shippen D.E."/>
            <person name="Soerensen I."/>
            <person name="Sotooka R."/>
            <person name="Sugimoto N."/>
            <person name="Sugita M."/>
            <person name="Sumikawa N."/>
            <person name="Tanurdzic M."/>
            <person name="Theissen G."/>
            <person name="Ulvskov P."/>
            <person name="Wakazuki S."/>
            <person name="Weng J.K."/>
            <person name="Willats W.W."/>
            <person name="Wipf D."/>
            <person name="Wolf P.G."/>
            <person name="Yang L."/>
            <person name="Zimmer A.D."/>
            <person name="Zhu Q."/>
            <person name="Mitros T."/>
            <person name="Hellsten U."/>
            <person name="Loque D."/>
            <person name="Otillar R."/>
            <person name="Salamov A."/>
            <person name="Schmutz J."/>
            <person name="Shapiro H."/>
            <person name="Lindquist E."/>
            <person name="Lucas S."/>
            <person name="Rokhsar D."/>
            <person name="Grigoriev I.V."/>
        </authorList>
    </citation>
    <scope>NUCLEOTIDE SEQUENCE [LARGE SCALE GENOMIC DNA]</scope>
</reference>
<dbReference type="HOGENOM" id="CLU_063343_0_0_1"/>
<dbReference type="Proteomes" id="UP000001514">
    <property type="component" value="Unassembled WGS sequence"/>
</dbReference>
<comment type="similarity">
    <text evidence="1 2">Belongs to the terpene synthase family.</text>
</comment>
<accession>D8RT67</accession>
<dbReference type="InParanoid" id="D8RT67"/>
<dbReference type="InterPro" id="IPR008949">
    <property type="entry name" value="Isoprenoid_synthase_dom_sf"/>
</dbReference>
<comment type="cofactor">
    <cofactor evidence="2">
        <name>Mg(2+)</name>
        <dbReference type="ChEBI" id="CHEBI:18420"/>
    </cofactor>
</comment>
<gene>
    <name evidence="3" type="ORF">SELMODRAFT_414565</name>
</gene>
<dbReference type="InterPro" id="IPR034686">
    <property type="entry name" value="Terpene_cyclase-like_2"/>
</dbReference>
<proteinExistence type="inferred from homology"/>
<dbReference type="Pfam" id="PF19086">
    <property type="entry name" value="Terpene_syn_C_2"/>
    <property type="match status" value="1"/>
</dbReference>
<dbReference type="GO" id="GO:0008299">
    <property type="term" value="P:isoprenoid biosynthetic process"/>
    <property type="evidence" value="ECO:0007669"/>
    <property type="project" value="UniProtKB-ARBA"/>
</dbReference>
<dbReference type="Gene3D" id="1.10.600.10">
    <property type="entry name" value="Farnesyl Diphosphate Synthase"/>
    <property type="match status" value="1"/>
</dbReference>
<dbReference type="AlphaFoldDB" id="D8RT67"/>
<sequence length="318" mass="36130">MEDVLAERLSRVSKFDLPSIPCSIPLECHPEFSRISEVTDAWAIRMLGITDPYERQKAIQARFGLLTALATPRGESSKLEVASKHFWTFFVLDDIAETDFGEEEGQKAADILLEVAEGSYVFSEKEKQKNPSYAMFEEVMSSFRSLMDPPLFARYMTCLKNFLDSVVEEASLRFAKSIPSLEKYQLLRRETVFVEASGGIMCEFCMDLKLDKGVVESPEFVAFVKAVENEAEILQLQKKVMKMGVETGNKDLVEYATWYPCFASGHLRWSYVTGRYHGLDNPLLNGEPFHGTWFLHPEVTLMLPFGSKCGDHPWIARS</sequence>
<dbReference type="EMBL" id="GL377589">
    <property type="protein sequence ID" value="EFJ24456.1"/>
    <property type="molecule type" value="Genomic_DNA"/>
</dbReference>
<dbReference type="Gramene" id="EFJ24456">
    <property type="protein sequence ID" value="EFJ24456"/>
    <property type="gene ID" value="SELMODRAFT_414565"/>
</dbReference>
<keyword evidence="2" id="KW-0456">Lyase</keyword>
<evidence type="ECO:0000256" key="2">
    <source>
        <dbReference type="RuleBase" id="RU366034"/>
    </source>
</evidence>
<keyword evidence="4" id="KW-1185">Reference proteome</keyword>
<dbReference type="SUPFAM" id="SSF48576">
    <property type="entry name" value="Terpenoid synthases"/>
    <property type="match status" value="1"/>
</dbReference>
<dbReference type="KEGG" id="smo:SELMODRAFT_414565"/>
<protein>
    <recommendedName>
        <fullName evidence="2">Terpene synthase</fullName>
        <ecNumber evidence="2">4.2.3.-</ecNumber>
    </recommendedName>
</protein>
<dbReference type="EC" id="4.2.3.-" evidence="2"/>
<name>D8RT67_SELML</name>
<keyword evidence="2" id="KW-0460">Magnesium</keyword>
<dbReference type="PANTHER" id="PTHR35201">
    <property type="entry name" value="TERPENE SYNTHASE"/>
    <property type="match status" value="1"/>
</dbReference>
<evidence type="ECO:0000313" key="4">
    <source>
        <dbReference type="Proteomes" id="UP000001514"/>
    </source>
</evidence>
<organism evidence="4">
    <name type="scientific">Selaginella moellendorffii</name>
    <name type="common">Spikemoss</name>
    <dbReference type="NCBI Taxonomy" id="88036"/>
    <lineage>
        <taxon>Eukaryota</taxon>
        <taxon>Viridiplantae</taxon>
        <taxon>Streptophyta</taxon>
        <taxon>Embryophyta</taxon>
        <taxon>Tracheophyta</taxon>
        <taxon>Lycopodiopsida</taxon>
        <taxon>Selaginellales</taxon>
        <taxon>Selaginellaceae</taxon>
        <taxon>Selaginella</taxon>
    </lineage>
</organism>
<evidence type="ECO:0000313" key="3">
    <source>
        <dbReference type="EMBL" id="EFJ24456.1"/>
    </source>
</evidence>
<dbReference type="PANTHER" id="PTHR35201:SF4">
    <property type="entry name" value="BETA-PINACENE SYNTHASE-RELATED"/>
    <property type="match status" value="1"/>
</dbReference>
<dbReference type="GO" id="GO:0010333">
    <property type="term" value="F:terpene synthase activity"/>
    <property type="evidence" value="ECO:0007669"/>
    <property type="project" value="InterPro"/>
</dbReference>
<dbReference type="GO" id="GO:0046872">
    <property type="term" value="F:metal ion binding"/>
    <property type="evidence" value="ECO:0007669"/>
    <property type="project" value="UniProtKB-KW"/>
</dbReference>